<evidence type="ECO:0008006" key="4">
    <source>
        <dbReference type="Google" id="ProtNLM"/>
    </source>
</evidence>
<gene>
    <name evidence="2" type="ORF">Vgi01_06920</name>
</gene>
<reference evidence="2 3" key="1">
    <citation type="submission" date="2021-01" db="EMBL/GenBank/DDBJ databases">
        <title>Whole genome shotgun sequence of Verrucosispora gifhornensis NBRC 16317.</title>
        <authorList>
            <person name="Komaki H."/>
            <person name="Tamura T."/>
        </authorList>
    </citation>
    <scope>NUCLEOTIDE SEQUENCE [LARGE SCALE GENOMIC DNA]</scope>
    <source>
        <strain evidence="2 3">NBRC 16317</strain>
    </source>
</reference>
<sequence length="112" mass="11966">MSPFLAIFLVLVLAATSYAAGRLHGQLSYRIGYRFGYRQGYFDGDRGAWNRRRRDAQAAIATALAVTTTPANARVPAAVAQPGTTYTGSSFTTPTASVTGRHPTGTLVRRTG</sequence>
<dbReference type="Proteomes" id="UP000647860">
    <property type="component" value="Unassembled WGS sequence"/>
</dbReference>
<name>A0ABQ4I7Y4_9ACTN</name>
<accession>A0ABQ4I7Y4</accession>
<comment type="caution">
    <text evidence="2">The sequence shown here is derived from an EMBL/GenBank/DDBJ whole genome shotgun (WGS) entry which is preliminary data.</text>
</comment>
<keyword evidence="3" id="KW-1185">Reference proteome</keyword>
<proteinExistence type="predicted"/>
<protein>
    <recommendedName>
        <fullName evidence="4">Secreted protein</fullName>
    </recommendedName>
</protein>
<evidence type="ECO:0000313" key="3">
    <source>
        <dbReference type="Proteomes" id="UP000647860"/>
    </source>
</evidence>
<feature type="compositionally biased region" description="Low complexity" evidence="1">
    <location>
        <begin position="84"/>
        <end position="95"/>
    </location>
</feature>
<dbReference type="RefSeq" id="WP_102656568.1">
    <property type="nucleotide sequence ID" value="NZ_BAAAGZ010000024.1"/>
</dbReference>
<feature type="region of interest" description="Disordered" evidence="1">
    <location>
        <begin position="84"/>
        <end position="112"/>
    </location>
</feature>
<evidence type="ECO:0000313" key="2">
    <source>
        <dbReference type="EMBL" id="GIJ14008.1"/>
    </source>
</evidence>
<dbReference type="EMBL" id="BOPA01000006">
    <property type="protein sequence ID" value="GIJ14008.1"/>
    <property type="molecule type" value="Genomic_DNA"/>
</dbReference>
<organism evidence="2 3">
    <name type="scientific">Micromonospora gifhornensis</name>
    <dbReference type="NCBI Taxonomy" id="84594"/>
    <lineage>
        <taxon>Bacteria</taxon>
        <taxon>Bacillati</taxon>
        <taxon>Actinomycetota</taxon>
        <taxon>Actinomycetes</taxon>
        <taxon>Micromonosporales</taxon>
        <taxon>Micromonosporaceae</taxon>
        <taxon>Micromonospora</taxon>
    </lineage>
</organism>
<evidence type="ECO:0000256" key="1">
    <source>
        <dbReference type="SAM" id="MobiDB-lite"/>
    </source>
</evidence>